<dbReference type="GO" id="GO:0046872">
    <property type="term" value="F:metal ion binding"/>
    <property type="evidence" value="ECO:0007669"/>
    <property type="project" value="UniProtKB-KW"/>
</dbReference>
<keyword evidence="7" id="KW-0479">Metal-binding</keyword>
<sequence>MKKPFIYQPLYFFFWVLYFIVARALFLLYHTKRSSELTTPEILDTFIFGLRLDFSFTAYVCAIPFFSLLVFALWPRLRVQGFIHVYTFTLLVLLSLLLAADLELYTYWGFRLDATPLQYLNTPGEMAASAAAAPLFLLLLFIMILSSASVIVYRLFFDLKKFNSPQNKRKYSILSLLYLALLVLPMRGGVQQIPINQSVAYFSSKPYANHAGLNMPWNLMHDLIKYRKTSKNPYKYMSPEEAAQRVQLLYGATTFTSTVQQYIAATKPNVLLIILESYTAKFVESLGGEQGVTPNLDRIAAEGISFTNIYASGDRSEKGMVALLSGYPVQTTTSIIKTPKKTAKLPQLSKVFKQQHYSTSYYYGGELEFANIKSYLMNGAYDRLIAKDDFPASSYNSKWGAHDHVLFERVLHDLKQEHNPFFTTVYTLSSHEPFEIPIEPVFNGDDEEAEFRNSVYYTDQALGKFIKQAKQEPWWQNTIVVITADHGHIMPGNDPPYAASKYHIPFVLTGGAITEKGVKVMTIGSQTDIAATLLAKLNLAHQDFTWSRDLLKPNPDPFAFYVFKDGFGYVTPRGILTFDNNAQQLITSDTGVTEDQLRTGKAYMQYSFEDFVRK</sequence>
<feature type="transmembrane region" description="Helical" evidence="9">
    <location>
        <begin position="173"/>
        <end position="190"/>
    </location>
</feature>
<evidence type="ECO:0000313" key="11">
    <source>
        <dbReference type="EMBL" id="RDV16344.1"/>
    </source>
</evidence>
<dbReference type="PANTHER" id="PTHR47371">
    <property type="entry name" value="LIPOTEICHOIC ACID SYNTHASE"/>
    <property type="match status" value="1"/>
</dbReference>
<dbReference type="OrthoDB" id="9777768at2"/>
<feature type="binding site" evidence="7">
    <location>
        <position position="431"/>
    </location>
    <ligand>
        <name>substrate</name>
    </ligand>
</feature>
<dbReference type="InterPro" id="IPR012160">
    <property type="entry name" value="LtaS-like"/>
</dbReference>
<keyword evidence="4 9" id="KW-1133">Transmembrane helix</keyword>
<organism evidence="11 12">
    <name type="scientific">Pontibacter diazotrophicus</name>
    <dbReference type="NCBI Taxonomy" id="1400979"/>
    <lineage>
        <taxon>Bacteria</taxon>
        <taxon>Pseudomonadati</taxon>
        <taxon>Bacteroidota</taxon>
        <taxon>Cytophagia</taxon>
        <taxon>Cytophagales</taxon>
        <taxon>Hymenobacteraceae</taxon>
        <taxon>Pontibacter</taxon>
    </lineage>
</organism>
<protein>
    <submittedName>
        <fullName evidence="11">LTA synthase family protein</fullName>
    </submittedName>
</protein>
<dbReference type="CDD" id="cd16015">
    <property type="entry name" value="LTA_synthase"/>
    <property type="match status" value="1"/>
</dbReference>
<dbReference type="InterPro" id="IPR017850">
    <property type="entry name" value="Alkaline_phosphatase_core_sf"/>
</dbReference>
<feature type="binding site" evidence="8">
    <location>
        <position position="276"/>
    </location>
    <ligand>
        <name>Mn(2+)</name>
        <dbReference type="ChEBI" id="CHEBI:29035"/>
    </ligand>
</feature>
<feature type="transmembrane region" description="Helical" evidence="9">
    <location>
        <begin position="86"/>
        <end position="108"/>
    </location>
</feature>
<proteinExistence type="predicted"/>
<dbReference type="RefSeq" id="WP_115564204.1">
    <property type="nucleotide sequence ID" value="NZ_QRGR01000004.1"/>
</dbReference>
<evidence type="ECO:0000256" key="9">
    <source>
        <dbReference type="SAM" id="Phobius"/>
    </source>
</evidence>
<name>A0A3D8LGJ2_9BACT</name>
<dbReference type="PIRSF" id="PIRSF005091">
    <property type="entry name" value="Mmb_sulf_HI1246"/>
    <property type="match status" value="1"/>
</dbReference>
<dbReference type="InterPro" id="IPR050448">
    <property type="entry name" value="OpgB/LTA_synthase_biosynth"/>
</dbReference>
<feature type="binding site" evidence="8">
    <location>
        <position position="486"/>
    </location>
    <ligand>
        <name>Mn(2+)</name>
        <dbReference type="ChEBI" id="CHEBI:29035"/>
    </ligand>
</feature>
<evidence type="ECO:0000313" key="12">
    <source>
        <dbReference type="Proteomes" id="UP000256708"/>
    </source>
</evidence>
<dbReference type="InterPro" id="IPR000917">
    <property type="entry name" value="Sulfatase_N"/>
</dbReference>
<dbReference type="Gene3D" id="3.40.720.10">
    <property type="entry name" value="Alkaline Phosphatase, subunit A"/>
    <property type="match status" value="1"/>
</dbReference>
<reference evidence="12" key="1">
    <citation type="submission" date="2018-08" db="EMBL/GenBank/DDBJ databases">
        <authorList>
            <person name="Liu Z.-W."/>
            <person name="Du Z.-J."/>
        </authorList>
    </citation>
    <scope>NUCLEOTIDE SEQUENCE [LARGE SCALE GENOMIC DNA]</scope>
    <source>
        <strain evidence="12">H4X</strain>
    </source>
</reference>
<feature type="transmembrane region" description="Helical" evidence="9">
    <location>
        <begin position="128"/>
        <end position="153"/>
    </location>
</feature>
<keyword evidence="12" id="KW-1185">Reference proteome</keyword>
<evidence type="ECO:0000256" key="7">
    <source>
        <dbReference type="PIRSR" id="PIRSR005091-2"/>
    </source>
</evidence>
<evidence type="ECO:0000259" key="10">
    <source>
        <dbReference type="Pfam" id="PF00884"/>
    </source>
</evidence>
<keyword evidence="7" id="KW-0464">Manganese</keyword>
<dbReference type="AlphaFoldDB" id="A0A3D8LGJ2"/>
<feature type="transmembrane region" description="Helical" evidence="9">
    <location>
        <begin position="12"/>
        <end position="30"/>
    </location>
</feature>
<comment type="caution">
    <text evidence="11">The sequence shown here is derived from an EMBL/GenBank/DDBJ whole genome shotgun (WGS) entry which is preliminary data.</text>
</comment>
<evidence type="ECO:0000256" key="1">
    <source>
        <dbReference type="ARBA" id="ARBA00004651"/>
    </source>
</evidence>
<evidence type="ECO:0000256" key="3">
    <source>
        <dbReference type="ARBA" id="ARBA00022692"/>
    </source>
</evidence>
<dbReference type="GO" id="GO:0005886">
    <property type="term" value="C:plasma membrane"/>
    <property type="evidence" value="ECO:0007669"/>
    <property type="project" value="UniProtKB-SubCell"/>
</dbReference>
<evidence type="ECO:0000256" key="2">
    <source>
        <dbReference type="ARBA" id="ARBA00022475"/>
    </source>
</evidence>
<evidence type="ECO:0000256" key="6">
    <source>
        <dbReference type="PIRSR" id="PIRSR005091-1"/>
    </source>
</evidence>
<keyword evidence="5 9" id="KW-0472">Membrane</keyword>
<dbReference type="EMBL" id="QRGR01000004">
    <property type="protein sequence ID" value="RDV16344.1"/>
    <property type="molecule type" value="Genomic_DNA"/>
</dbReference>
<dbReference type="PANTHER" id="PTHR47371:SF3">
    <property type="entry name" value="PHOSPHOGLYCEROL TRANSFERASE I"/>
    <property type="match status" value="1"/>
</dbReference>
<feature type="active site" evidence="6">
    <location>
        <position position="316"/>
    </location>
</feature>
<accession>A0A3D8LGJ2</accession>
<comment type="subcellular location">
    <subcellularLocation>
        <location evidence="1">Cell membrane</location>
        <topology evidence="1">Multi-pass membrane protein</topology>
    </subcellularLocation>
</comment>
<dbReference type="Gene3D" id="3.30.1120.80">
    <property type="match status" value="1"/>
</dbReference>
<gene>
    <name evidence="11" type="ORF">DXT99_03835</name>
</gene>
<dbReference type="Pfam" id="PF00884">
    <property type="entry name" value="Sulfatase"/>
    <property type="match status" value="1"/>
</dbReference>
<evidence type="ECO:0000256" key="5">
    <source>
        <dbReference type="ARBA" id="ARBA00023136"/>
    </source>
</evidence>
<feature type="domain" description="Sulfatase N-terminal" evidence="10">
    <location>
        <begin position="268"/>
        <end position="535"/>
    </location>
</feature>
<keyword evidence="2" id="KW-1003">Cell membrane</keyword>
<evidence type="ECO:0000256" key="8">
    <source>
        <dbReference type="PIRSR" id="PIRSR005091-3"/>
    </source>
</evidence>
<evidence type="ECO:0000256" key="4">
    <source>
        <dbReference type="ARBA" id="ARBA00022989"/>
    </source>
</evidence>
<keyword evidence="3 9" id="KW-0812">Transmembrane</keyword>
<dbReference type="SUPFAM" id="SSF53649">
    <property type="entry name" value="Alkaline phosphatase-like"/>
    <property type="match status" value="1"/>
</dbReference>
<feature type="transmembrane region" description="Helical" evidence="9">
    <location>
        <begin position="56"/>
        <end position="74"/>
    </location>
</feature>
<feature type="binding site" evidence="8">
    <location>
        <position position="485"/>
    </location>
    <ligand>
        <name>Mn(2+)</name>
        <dbReference type="ChEBI" id="CHEBI:29035"/>
    </ligand>
</feature>
<dbReference type="Proteomes" id="UP000256708">
    <property type="component" value="Unassembled WGS sequence"/>
</dbReference>